<dbReference type="PANTHER" id="PTHR43072:SF60">
    <property type="entry name" value="L-2,4-DIAMINOBUTYRIC ACID ACETYLTRANSFERASE"/>
    <property type="match status" value="1"/>
</dbReference>
<dbReference type="InterPro" id="IPR016181">
    <property type="entry name" value="Acyl_CoA_acyltransferase"/>
</dbReference>
<dbReference type="Proteomes" id="UP000198751">
    <property type="component" value="Chromosome I"/>
</dbReference>
<keyword evidence="4" id="KW-1185">Reference proteome</keyword>
<dbReference type="CDD" id="cd04301">
    <property type="entry name" value="NAT_SF"/>
    <property type="match status" value="1"/>
</dbReference>
<accession>A0A1H1SRP2</accession>
<dbReference type="Gene3D" id="3.40.630.30">
    <property type="match status" value="1"/>
</dbReference>
<dbReference type="OrthoDB" id="3254236at2"/>
<evidence type="ECO:0000259" key="2">
    <source>
        <dbReference type="PROSITE" id="PS51186"/>
    </source>
</evidence>
<protein>
    <submittedName>
        <fullName evidence="3">L-amino acid N-acyltransferase YncA</fullName>
    </submittedName>
</protein>
<evidence type="ECO:0000256" key="1">
    <source>
        <dbReference type="SAM" id="MobiDB-lite"/>
    </source>
</evidence>
<dbReference type="AlphaFoldDB" id="A0A1H1SRP2"/>
<organism evidence="3 4">
    <name type="scientific">Pseudarthrobacter equi</name>
    <dbReference type="NCBI Taxonomy" id="728066"/>
    <lineage>
        <taxon>Bacteria</taxon>
        <taxon>Bacillati</taxon>
        <taxon>Actinomycetota</taxon>
        <taxon>Actinomycetes</taxon>
        <taxon>Micrococcales</taxon>
        <taxon>Micrococcaceae</taxon>
        <taxon>Pseudarthrobacter</taxon>
    </lineage>
</organism>
<sequence length="169" mass="18063">MVTVRPAEEGDLPGILETDRQSGRNPSGTAALAAALADPDRLVVVAESAGEVVGWGKTHYWDYPDGPAPAGHYLGGVTVRPSQRRRGVGAALTAARLQWIWDRTPDAWYVVNAGNTASIGMHSSWGFVEVARAARFHTTTFDGGTGLLLRAHRPGRGLAQEPASRRRAL</sequence>
<evidence type="ECO:0000313" key="3">
    <source>
        <dbReference type="EMBL" id="SDS50601.1"/>
    </source>
</evidence>
<keyword evidence="3" id="KW-0012">Acyltransferase</keyword>
<dbReference type="PROSITE" id="PS51186">
    <property type="entry name" value="GNAT"/>
    <property type="match status" value="1"/>
</dbReference>
<dbReference type="GO" id="GO:0016747">
    <property type="term" value="F:acyltransferase activity, transferring groups other than amino-acyl groups"/>
    <property type="evidence" value="ECO:0007669"/>
    <property type="project" value="InterPro"/>
</dbReference>
<proteinExistence type="predicted"/>
<evidence type="ECO:0000313" key="4">
    <source>
        <dbReference type="Proteomes" id="UP000198751"/>
    </source>
</evidence>
<name>A0A1H1SRP2_9MICC</name>
<dbReference type="InterPro" id="IPR000182">
    <property type="entry name" value="GNAT_dom"/>
</dbReference>
<feature type="region of interest" description="Disordered" evidence="1">
    <location>
        <begin position="1"/>
        <end position="27"/>
    </location>
</feature>
<gene>
    <name evidence="3" type="ORF">SAMN04489743_0217</name>
</gene>
<reference evidence="4" key="1">
    <citation type="submission" date="2016-10" db="EMBL/GenBank/DDBJ databases">
        <authorList>
            <person name="Varghese N."/>
            <person name="Submissions S."/>
        </authorList>
    </citation>
    <scope>NUCLEOTIDE SEQUENCE [LARGE SCALE GENOMIC DNA]</scope>
    <source>
        <strain evidence="4">IMMIB L-1606</strain>
    </source>
</reference>
<feature type="domain" description="N-acetyltransferase" evidence="2">
    <location>
        <begin position="2"/>
        <end position="154"/>
    </location>
</feature>
<dbReference type="PANTHER" id="PTHR43072">
    <property type="entry name" value="N-ACETYLTRANSFERASE"/>
    <property type="match status" value="1"/>
</dbReference>
<dbReference type="EMBL" id="LT629779">
    <property type="protein sequence ID" value="SDS50601.1"/>
    <property type="molecule type" value="Genomic_DNA"/>
</dbReference>
<dbReference type="SUPFAM" id="SSF55729">
    <property type="entry name" value="Acyl-CoA N-acyltransferases (Nat)"/>
    <property type="match status" value="1"/>
</dbReference>
<dbReference type="RefSeq" id="WP_091716843.1">
    <property type="nucleotide sequence ID" value="NZ_LT629779.1"/>
</dbReference>
<keyword evidence="3" id="KW-0808">Transferase</keyword>
<dbReference type="Pfam" id="PF00583">
    <property type="entry name" value="Acetyltransf_1"/>
    <property type="match status" value="1"/>
</dbReference>